<evidence type="ECO:0000256" key="7">
    <source>
        <dbReference type="SAM" id="Phobius"/>
    </source>
</evidence>
<feature type="domain" description="ABC transporter" evidence="8">
    <location>
        <begin position="341"/>
        <end position="587"/>
    </location>
</feature>
<dbReference type="PROSITE" id="PS50893">
    <property type="entry name" value="ABC_TRANSPORTER_2"/>
    <property type="match status" value="1"/>
</dbReference>
<evidence type="ECO:0000256" key="3">
    <source>
        <dbReference type="ARBA" id="ARBA00022741"/>
    </source>
</evidence>
<dbReference type="Pfam" id="PF00005">
    <property type="entry name" value="ABC_tran"/>
    <property type="match status" value="1"/>
</dbReference>
<feature type="transmembrane region" description="Helical" evidence="7">
    <location>
        <begin position="244"/>
        <end position="268"/>
    </location>
</feature>
<keyword evidence="10" id="KW-1185">Reference proteome</keyword>
<gene>
    <name evidence="9" type="ORF">GCM10009554_25290</name>
</gene>
<keyword evidence="4 9" id="KW-0067">ATP-binding</keyword>
<evidence type="ECO:0000256" key="4">
    <source>
        <dbReference type="ARBA" id="ARBA00022840"/>
    </source>
</evidence>
<dbReference type="SUPFAM" id="SSF52540">
    <property type="entry name" value="P-loop containing nucleoside triphosphate hydrolases"/>
    <property type="match status" value="1"/>
</dbReference>
<feature type="transmembrane region" description="Helical" evidence="7">
    <location>
        <begin position="54"/>
        <end position="74"/>
    </location>
</feature>
<evidence type="ECO:0000256" key="1">
    <source>
        <dbReference type="ARBA" id="ARBA00004651"/>
    </source>
</evidence>
<dbReference type="Proteomes" id="UP001500542">
    <property type="component" value="Unassembled WGS sequence"/>
</dbReference>
<proteinExistence type="predicted"/>
<protein>
    <submittedName>
        <fullName evidence="9">ABC transporter ATP-binding protein</fullName>
    </submittedName>
</protein>
<dbReference type="GO" id="GO:0005524">
    <property type="term" value="F:ATP binding"/>
    <property type="evidence" value="ECO:0007669"/>
    <property type="project" value="UniProtKB-KW"/>
</dbReference>
<keyword evidence="2 7" id="KW-0812">Transmembrane</keyword>
<sequence length="599" mass="64318">MRMLLKYAYGVVPGATVGTLVLALASAGSAAVLNLLIGRVVGALPGVLDGGPVGGSFVALFVAFGIVFVLGGVLPEVLSTAQWMLAQSAAYDLWPRLASPLLAPRRIGHLDDPVVLDEVERARGGHGWAIEASLGRVVGLFSARVMLIGQTVLVGALFNWVVAVVLAGAVLVTERRYLRKLDGELEAYQGMTEEQRRAQYLFELGTDEGAKELRVFGLHGWLVDRYRTEWTAAMREIWRARRSGALRGMIPLAGYLLVFAAAILYVAVRARRGDLGVAQTATVLPAMLTLAVSVSPYTALQVRRGVTAYKAMLHVPVLIGERHPERGAAEADLALAPLQGIRFEQVGFRYPGSDHDVFDGLDLELRSGEALALVGVNGAGKSTLVKLLTGTYQPTRGRITVDGVDLATLSPAALESWQRRVAAIVQDFVHFPLSVRDNIGFGRIEQYDDDTGLVRAASRAGVDDLIDGLPLGWDTVLDKAWEGGADLSGGEWQRIALARALFAVQGGAKVLVLDEPAAALDVRAEARLVAEYLDLTRGLTSLIISHRFSVVRDAHRICVLDGGRIVEAGTHSELLAGDGRYAQLFRLQAERYLGGSPDA</sequence>
<name>A0ABN1Q494_9ACTN</name>
<keyword evidence="5 7" id="KW-1133">Transmembrane helix</keyword>
<feature type="transmembrane region" description="Helical" evidence="7">
    <location>
        <begin position="153"/>
        <end position="172"/>
    </location>
</feature>
<evidence type="ECO:0000256" key="6">
    <source>
        <dbReference type="ARBA" id="ARBA00023136"/>
    </source>
</evidence>
<dbReference type="EMBL" id="BAAAHK010000006">
    <property type="protein sequence ID" value="GAA0937195.1"/>
    <property type="molecule type" value="Genomic_DNA"/>
</dbReference>
<evidence type="ECO:0000256" key="2">
    <source>
        <dbReference type="ARBA" id="ARBA00022692"/>
    </source>
</evidence>
<dbReference type="Gene3D" id="1.20.1560.10">
    <property type="entry name" value="ABC transporter type 1, transmembrane domain"/>
    <property type="match status" value="1"/>
</dbReference>
<comment type="caution">
    <text evidence="9">The sequence shown here is derived from an EMBL/GenBank/DDBJ whole genome shotgun (WGS) entry which is preliminary data.</text>
</comment>
<dbReference type="PANTHER" id="PTHR24221:SF646">
    <property type="entry name" value="HAEMOLYSIN SECRETION ATP-BINDING PROTEIN"/>
    <property type="match status" value="1"/>
</dbReference>
<dbReference type="InterPro" id="IPR003593">
    <property type="entry name" value="AAA+_ATPase"/>
</dbReference>
<dbReference type="PROSITE" id="PS00211">
    <property type="entry name" value="ABC_TRANSPORTER_1"/>
    <property type="match status" value="1"/>
</dbReference>
<dbReference type="PANTHER" id="PTHR24221">
    <property type="entry name" value="ATP-BINDING CASSETTE SUB-FAMILY B"/>
    <property type="match status" value="1"/>
</dbReference>
<dbReference type="InterPro" id="IPR003439">
    <property type="entry name" value="ABC_transporter-like_ATP-bd"/>
</dbReference>
<evidence type="ECO:0000256" key="5">
    <source>
        <dbReference type="ARBA" id="ARBA00022989"/>
    </source>
</evidence>
<dbReference type="Gene3D" id="3.40.50.300">
    <property type="entry name" value="P-loop containing nucleotide triphosphate hydrolases"/>
    <property type="match status" value="1"/>
</dbReference>
<dbReference type="InterPro" id="IPR036640">
    <property type="entry name" value="ABC1_TM_sf"/>
</dbReference>
<dbReference type="SUPFAM" id="SSF90123">
    <property type="entry name" value="ABC transporter transmembrane region"/>
    <property type="match status" value="1"/>
</dbReference>
<dbReference type="InterPro" id="IPR017871">
    <property type="entry name" value="ABC_transporter-like_CS"/>
</dbReference>
<keyword evidence="3" id="KW-0547">Nucleotide-binding</keyword>
<evidence type="ECO:0000313" key="10">
    <source>
        <dbReference type="Proteomes" id="UP001500542"/>
    </source>
</evidence>
<evidence type="ECO:0000313" key="9">
    <source>
        <dbReference type="EMBL" id="GAA0937195.1"/>
    </source>
</evidence>
<evidence type="ECO:0000259" key="8">
    <source>
        <dbReference type="PROSITE" id="PS50893"/>
    </source>
</evidence>
<dbReference type="SMART" id="SM00382">
    <property type="entry name" value="AAA"/>
    <property type="match status" value="1"/>
</dbReference>
<dbReference type="InterPro" id="IPR039421">
    <property type="entry name" value="Type_1_exporter"/>
</dbReference>
<organism evidence="9 10">
    <name type="scientific">Kribbella koreensis</name>
    <dbReference type="NCBI Taxonomy" id="57909"/>
    <lineage>
        <taxon>Bacteria</taxon>
        <taxon>Bacillati</taxon>
        <taxon>Actinomycetota</taxon>
        <taxon>Actinomycetes</taxon>
        <taxon>Propionibacteriales</taxon>
        <taxon>Kribbellaceae</taxon>
        <taxon>Kribbella</taxon>
    </lineage>
</organism>
<dbReference type="InterPro" id="IPR027417">
    <property type="entry name" value="P-loop_NTPase"/>
</dbReference>
<keyword evidence="6 7" id="KW-0472">Membrane</keyword>
<reference evidence="9 10" key="1">
    <citation type="journal article" date="2019" name="Int. J. Syst. Evol. Microbiol.">
        <title>The Global Catalogue of Microorganisms (GCM) 10K type strain sequencing project: providing services to taxonomists for standard genome sequencing and annotation.</title>
        <authorList>
            <consortium name="The Broad Institute Genomics Platform"/>
            <consortium name="The Broad Institute Genome Sequencing Center for Infectious Disease"/>
            <person name="Wu L."/>
            <person name="Ma J."/>
        </authorList>
    </citation>
    <scope>NUCLEOTIDE SEQUENCE [LARGE SCALE GENOMIC DNA]</scope>
    <source>
        <strain evidence="9 10">JCM 10977</strain>
    </source>
</reference>
<dbReference type="RefSeq" id="WP_343968301.1">
    <property type="nucleotide sequence ID" value="NZ_BAAAHK010000006.1"/>
</dbReference>
<accession>A0ABN1Q494</accession>
<comment type="subcellular location">
    <subcellularLocation>
        <location evidence="1">Cell membrane</location>
        <topology evidence="1">Multi-pass membrane protein</topology>
    </subcellularLocation>
</comment>